<evidence type="ECO:0000313" key="7">
    <source>
        <dbReference type="EMBL" id="QGR06697.1"/>
    </source>
</evidence>
<dbReference type="KEGG" id="ppho:CTZ24_09850"/>
<evidence type="ECO:0000256" key="3">
    <source>
        <dbReference type="ARBA" id="ARBA00023163"/>
    </source>
</evidence>
<feature type="domain" description="HTH iclR-type" evidence="4">
    <location>
        <begin position="19"/>
        <end position="81"/>
    </location>
</feature>
<dbReference type="Proteomes" id="UP000424872">
    <property type="component" value="Chromosome"/>
</dbReference>
<dbReference type="Pfam" id="PF01614">
    <property type="entry name" value="IclR_C"/>
    <property type="match status" value="1"/>
</dbReference>
<evidence type="ECO:0000256" key="1">
    <source>
        <dbReference type="ARBA" id="ARBA00023015"/>
    </source>
</evidence>
<dbReference type="PROSITE" id="PS51078">
    <property type="entry name" value="ICLR_ED"/>
    <property type="match status" value="1"/>
</dbReference>
<dbReference type="Pfam" id="PF09339">
    <property type="entry name" value="HTH_IclR"/>
    <property type="match status" value="1"/>
</dbReference>
<keyword evidence="3" id="KW-0804">Transcription</keyword>
<dbReference type="InterPro" id="IPR036390">
    <property type="entry name" value="WH_DNA-bd_sf"/>
</dbReference>
<dbReference type="InterPro" id="IPR005471">
    <property type="entry name" value="Tscrpt_reg_IclR_N"/>
</dbReference>
<dbReference type="SMART" id="SM00346">
    <property type="entry name" value="HTH_ICLR"/>
    <property type="match status" value="1"/>
</dbReference>
<reference evidence="8" key="1">
    <citation type="submission" date="2017-11" db="EMBL/GenBank/DDBJ databases">
        <title>Genome sequence of Pantoea sp. MSR2.</title>
        <authorList>
            <person name="Nascimento F.X."/>
        </authorList>
    </citation>
    <scope>NUCLEOTIDE SEQUENCE [LARGE SCALE GENOMIC DNA]</scope>
    <source>
        <strain evidence="8">MSR2</strain>
    </source>
</reference>
<evidence type="ECO:0000256" key="2">
    <source>
        <dbReference type="ARBA" id="ARBA00023125"/>
    </source>
</evidence>
<dbReference type="Gene3D" id="1.10.10.10">
    <property type="entry name" value="Winged helix-like DNA-binding domain superfamily/Winged helix DNA-binding domain"/>
    <property type="match status" value="1"/>
</dbReference>
<dbReference type="GO" id="GO:0003677">
    <property type="term" value="F:DNA binding"/>
    <property type="evidence" value="ECO:0007669"/>
    <property type="project" value="UniProtKB-KW"/>
</dbReference>
<dbReference type="PANTHER" id="PTHR30136">
    <property type="entry name" value="HELIX-TURN-HELIX TRANSCRIPTIONAL REGULATOR, ICLR FAMILY"/>
    <property type="match status" value="1"/>
</dbReference>
<dbReference type="Proteomes" id="UP001171299">
    <property type="component" value="Unassembled WGS sequence"/>
</dbReference>
<evidence type="ECO:0000259" key="4">
    <source>
        <dbReference type="PROSITE" id="PS51077"/>
    </source>
</evidence>
<protein>
    <submittedName>
        <fullName evidence="7">IclR family transcriptional regulator</fullName>
    </submittedName>
</protein>
<proteinExistence type="predicted"/>
<organism evidence="7 8">
    <name type="scientific">Pantoea phytobeneficialis</name>
    <dbReference type="NCBI Taxonomy" id="2052056"/>
    <lineage>
        <taxon>Bacteria</taxon>
        <taxon>Pseudomonadati</taxon>
        <taxon>Pseudomonadota</taxon>
        <taxon>Gammaproteobacteria</taxon>
        <taxon>Enterobacterales</taxon>
        <taxon>Erwiniaceae</taxon>
        <taxon>Pantoea</taxon>
    </lineage>
</organism>
<name>A0AAP9H515_9GAMM</name>
<dbReference type="PROSITE" id="PS51077">
    <property type="entry name" value="HTH_ICLR"/>
    <property type="match status" value="1"/>
</dbReference>
<dbReference type="InterPro" id="IPR036388">
    <property type="entry name" value="WH-like_DNA-bd_sf"/>
</dbReference>
<dbReference type="EMBL" id="JAUOOM010000002">
    <property type="protein sequence ID" value="MDO6405661.1"/>
    <property type="molecule type" value="Genomic_DNA"/>
</dbReference>
<dbReference type="GO" id="GO:0003700">
    <property type="term" value="F:DNA-binding transcription factor activity"/>
    <property type="evidence" value="ECO:0007669"/>
    <property type="project" value="TreeGrafter"/>
</dbReference>
<reference evidence="6" key="3">
    <citation type="submission" date="2023-07" db="EMBL/GenBank/DDBJ databases">
        <title>The extreme plant-growth-promoting properties of Pantoea phytobeneficialis PF55 revealed by functional and genomic analysis.</title>
        <authorList>
            <person name="Nascimento F.X."/>
            <person name="Marcio R.J."/>
        </authorList>
    </citation>
    <scope>NUCLEOTIDE SEQUENCE</scope>
    <source>
        <strain evidence="6">PF55</strain>
    </source>
</reference>
<dbReference type="InterPro" id="IPR014757">
    <property type="entry name" value="Tscrpt_reg_IclR_C"/>
</dbReference>
<keyword evidence="2" id="KW-0238">DNA-binding</keyword>
<dbReference type="PANTHER" id="PTHR30136:SF19">
    <property type="entry name" value="DNA-BINDING TRANSCRIPTIONAL REPRESSOR YIAJ"/>
    <property type="match status" value="1"/>
</dbReference>
<reference evidence="7" key="2">
    <citation type="journal article" date="2020" name="Environ. Microbiol.">
        <title>The extreme plant-growth-promoting properties of Pantoea phytobeneficialis MSR2 revealed by functional and genomic analysis.</title>
        <authorList>
            <person name="Nascimento F.X."/>
            <person name="Hernandez A.G."/>
            <person name="Glick B.R."/>
            <person name="Rossi M.J."/>
        </authorList>
    </citation>
    <scope>NUCLEOTIDE SEQUENCE</scope>
    <source>
        <strain evidence="7">MSR2</strain>
    </source>
</reference>
<keyword evidence="1" id="KW-0805">Transcription regulation</keyword>
<gene>
    <name evidence="7" type="ORF">CTZ24_09850</name>
    <name evidence="6" type="ORF">Q3404_03645</name>
</gene>
<evidence type="ECO:0000259" key="5">
    <source>
        <dbReference type="PROSITE" id="PS51078"/>
    </source>
</evidence>
<dbReference type="EMBL" id="CP024636">
    <property type="protein sequence ID" value="QGR06697.1"/>
    <property type="molecule type" value="Genomic_DNA"/>
</dbReference>
<evidence type="ECO:0000313" key="9">
    <source>
        <dbReference type="Proteomes" id="UP001171299"/>
    </source>
</evidence>
<dbReference type="SUPFAM" id="SSF46785">
    <property type="entry name" value="Winged helix' DNA-binding domain"/>
    <property type="match status" value="1"/>
</dbReference>
<keyword evidence="9" id="KW-1185">Reference proteome</keyword>
<dbReference type="Gene3D" id="3.30.450.40">
    <property type="match status" value="1"/>
</dbReference>
<evidence type="ECO:0000313" key="6">
    <source>
        <dbReference type="EMBL" id="MDO6405661.1"/>
    </source>
</evidence>
<sequence length="278" mass="30795">MVVKVAKAKEEKSDKPLGTQSLFRGLQLIELLSNYPNGCPLAHLSELSGMNKSTVHRLLQGLHSSGYVTQAPSPGSYRLTTKFISVGQKALSSLNIIHVAAPHLEKLNLEVGETVNFSSREDDHVILIYKLEPTTGMMRTRAYIGQHMPLYCSAMGKIFMAWGSEEYPAHYWQSHQDSIQQLTKNTITTLPEMLEELKSIRQQQTAMDREENELGVSCIAAPVFDIQQRVPYAVSISLPTAKMQQIGVKKLMGPVVATARAISEELGYVVPQKACTLP</sequence>
<dbReference type="GO" id="GO:0045892">
    <property type="term" value="P:negative regulation of DNA-templated transcription"/>
    <property type="evidence" value="ECO:0007669"/>
    <property type="project" value="TreeGrafter"/>
</dbReference>
<dbReference type="RefSeq" id="WP_021183292.1">
    <property type="nucleotide sequence ID" value="NZ_CP024636.1"/>
</dbReference>
<evidence type="ECO:0000313" key="8">
    <source>
        <dbReference type="Proteomes" id="UP000424872"/>
    </source>
</evidence>
<dbReference type="FunFam" id="1.10.10.10:FF:000221">
    <property type="entry name" value="IclR family transcriptional regulator"/>
    <property type="match status" value="1"/>
</dbReference>
<dbReference type="SUPFAM" id="SSF55781">
    <property type="entry name" value="GAF domain-like"/>
    <property type="match status" value="1"/>
</dbReference>
<feature type="domain" description="IclR-ED" evidence="5">
    <location>
        <begin position="82"/>
        <end position="268"/>
    </location>
</feature>
<accession>A0AAP9H515</accession>
<dbReference type="InterPro" id="IPR029016">
    <property type="entry name" value="GAF-like_dom_sf"/>
</dbReference>
<dbReference type="AlphaFoldDB" id="A0AAP9H515"/>
<dbReference type="InterPro" id="IPR050707">
    <property type="entry name" value="HTH_MetabolicPath_Reg"/>
</dbReference>